<sequence length="488" mass="54087">MVQFRWIKVSLFVMLLLQFTAAVTGQNQAFTFRVGDDVTLPCGNVMKGQDKCNGTTWIFSRYEGATVMEVVTHGRIRKHFYVDATSGRLSVTEKCSLLITNVTVEDVGRYTCKQFNKSGEQQGPDSHVHLSVVTIDKYLQSDSVVLACSVLTYSGCGSTVKWLYDDDKTVTETSQFGCSAMMTFSPHLHQKSNNVLVKCKVTDDKSGQTLLSPVSLESSGDKTGGWLRFIIVSVSLAALIITVVAVDLWIRTKGKKTQTYENISRFTLYVRSGSKVEVNAESSLKTHSVTNFDSSGCENKQRGSRWFSSAAVTGQNQTFTVRVGDDVTLPCGNVMKGQDKCDGTTWIFSRNEGDTAVELVTLGQIMKHWIPNPKSDRLSVTEKCSLLITNVTEWDVGRYTCKQFNKSGKQQSPDSHVHLSVVNRGWLRFIIMSASLAALIITVVAVDLWMRTKGKKTQTYENLVQAGDDAVTYSTVKALSLLFCWSLC</sequence>
<protein>
    <submittedName>
        <fullName evidence="1">Uncharacterized protein</fullName>
    </submittedName>
</protein>
<reference evidence="1" key="1">
    <citation type="submission" date="2020-04" db="EMBL/GenBank/DDBJ databases">
        <title>A chromosome-scale assembly and high-density genetic map of the yellow drum (Nibea albiflora) genome.</title>
        <authorList>
            <person name="Xu D."/>
            <person name="Zhang W."/>
            <person name="Chen R."/>
            <person name="Tan P."/>
            <person name="Wang L."/>
            <person name="Song H."/>
            <person name="Tian L."/>
            <person name="Zhu Q."/>
            <person name="Wang B."/>
        </authorList>
    </citation>
    <scope>NUCLEOTIDE SEQUENCE</scope>
    <source>
        <strain evidence="1">ZJHYS-2018</strain>
    </source>
</reference>
<proteinExistence type="predicted"/>
<keyword evidence="2" id="KW-1185">Reference proteome</keyword>
<name>A0ACB7FAK6_NIBAL</name>
<dbReference type="Proteomes" id="UP000805704">
    <property type="component" value="Chromosome 14"/>
</dbReference>
<accession>A0ACB7FAK6</accession>
<dbReference type="EMBL" id="CM024802">
    <property type="protein sequence ID" value="KAG8011483.1"/>
    <property type="molecule type" value="Genomic_DNA"/>
</dbReference>
<gene>
    <name evidence="1" type="ORF">GBF38_006297</name>
</gene>
<comment type="caution">
    <text evidence="1">The sequence shown here is derived from an EMBL/GenBank/DDBJ whole genome shotgun (WGS) entry which is preliminary data.</text>
</comment>
<evidence type="ECO:0000313" key="2">
    <source>
        <dbReference type="Proteomes" id="UP000805704"/>
    </source>
</evidence>
<organism evidence="1 2">
    <name type="scientific">Nibea albiflora</name>
    <name type="common">Yellow drum</name>
    <name type="synonym">Corvina albiflora</name>
    <dbReference type="NCBI Taxonomy" id="240163"/>
    <lineage>
        <taxon>Eukaryota</taxon>
        <taxon>Metazoa</taxon>
        <taxon>Chordata</taxon>
        <taxon>Craniata</taxon>
        <taxon>Vertebrata</taxon>
        <taxon>Euteleostomi</taxon>
        <taxon>Actinopterygii</taxon>
        <taxon>Neopterygii</taxon>
        <taxon>Teleostei</taxon>
        <taxon>Neoteleostei</taxon>
        <taxon>Acanthomorphata</taxon>
        <taxon>Eupercaria</taxon>
        <taxon>Sciaenidae</taxon>
        <taxon>Nibea</taxon>
    </lineage>
</organism>
<evidence type="ECO:0000313" key="1">
    <source>
        <dbReference type="EMBL" id="KAG8011483.1"/>
    </source>
</evidence>